<keyword evidence="5" id="KW-1185">Reference proteome</keyword>
<keyword evidence="2" id="KW-0812">Transmembrane</keyword>
<dbReference type="STRING" id="43700.ENSMALP00000026581"/>
<feature type="domain" description="PiggyBac transposable element-derived protein" evidence="3">
    <location>
        <begin position="162"/>
        <end position="533"/>
    </location>
</feature>
<dbReference type="InterPro" id="IPR029526">
    <property type="entry name" value="PGBD"/>
</dbReference>
<evidence type="ECO:0000313" key="4">
    <source>
        <dbReference type="Ensembl" id="ENSMALP00000026581.1"/>
    </source>
</evidence>
<dbReference type="Pfam" id="PF13843">
    <property type="entry name" value="DDE_Tnp_1_7"/>
    <property type="match status" value="1"/>
</dbReference>
<keyword evidence="2" id="KW-1133">Transmembrane helix</keyword>
<dbReference type="KEGG" id="malb:109973282"/>
<evidence type="ECO:0000256" key="1">
    <source>
        <dbReference type="SAM" id="MobiDB-lite"/>
    </source>
</evidence>
<dbReference type="OrthoDB" id="118105at2759"/>
<dbReference type="GeneID" id="109973282"/>
<name>A0A3Q3KB83_MONAL</name>
<dbReference type="RefSeq" id="XP_020478401.1">
    <property type="nucleotide sequence ID" value="XM_020622745.1"/>
</dbReference>
<protein>
    <recommendedName>
        <fullName evidence="3">PiggyBac transposable element-derived protein domain-containing protein</fullName>
    </recommendedName>
</protein>
<sequence>MCCIRVGHRTLCTAAYTLQTLVLLFLCIFATAFLVKVAQRFYNMAEVLKMLEQDEQSAVCVTDSSSDDEDLVFADNNTDSDADYRLPSSESEDSEPGPSRTRQPEGRKRGRKSTAAQCSEAGPAGEEDRWHNREEEDVQPVPYRFIPTRKPGPAFDTTQSWSPLGLFQLFFSAAVVRKIVQNTNANAARRQAAGVVFKWTILTVKDFYTFLAIVIFTGLVTVHHRSDYWRKQWPYNFSFPREKMSRDRFEAILWSLHLSSPAEDEENEKKRNSPAYDRLFKIKPLYTEMVDACKAYFQPYQHVSIDERMVASKACISMKHYIKDKPTKWGYKLYVLADSTTGYTWNFFVDTGKSKSVSGHGLGYSAVMDLLPFSFMGSGYHLYTDNFYTSPALFSDLAKKNIGCCGTIRKYCIGFPKTETNDLPKKAQRGDLRWIRSGDLLFVNWTDTRPVSMCSTIHKAFTGKTVKRKVKEAGVWNNKQVPVPDCIVDYNKYMGGVDLSDQLVGCYSVHHKTTKWYKTFFYHFVDIAVVNSFLLHKELYKYRQDSTQPKPYTQKQFREQLAKEMLMVAGESAATPTPTTCLPAFFEGEGQPRKFCVRCTKAGIRRVKTSLYCTKCGVPLCLTKNKNCFKLWHEGK</sequence>
<keyword evidence="2" id="KW-0472">Membrane</keyword>
<dbReference type="PANTHER" id="PTHR46599:SF3">
    <property type="entry name" value="PIGGYBAC TRANSPOSABLE ELEMENT-DERIVED PROTEIN 4"/>
    <property type="match status" value="1"/>
</dbReference>
<dbReference type="PANTHER" id="PTHR46599">
    <property type="entry name" value="PIGGYBAC TRANSPOSABLE ELEMENT-DERIVED PROTEIN 4"/>
    <property type="match status" value="1"/>
</dbReference>
<proteinExistence type="predicted"/>
<evidence type="ECO:0000256" key="2">
    <source>
        <dbReference type="SAM" id="Phobius"/>
    </source>
</evidence>
<evidence type="ECO:0000313" key="5">
    <source>
        <dbReference type="Proteomes" id="UP000261600"/>
    </source>
</evidence>
<feature type="transmembrane region" description="Helical" evidence="2">
    <location>
        <begin position="14"/>
        <end position="35"/>
    </location>
</feature>
<dbReference type="Ensembl" id="ENSMALT00000027068.1">
    <property type="protein sequence ID" value="ENSMALP00000026581.1"/>
    <property type="gene ID" value="ENSMALG00000018458.1"/>
</dbReference>
<accession>A0A3Q3KB83</accession>
<reference evidence="4" key="2">
    <citation type="submission" date="2025-09" db="UniProtKB">
        <authorList>
            <consortium name="Ensembl"/>
        </authorList>
    </citation>
    <scope>IDENTIFICATION</scope>
</reference>
<dbReference type="Proteomes" id="UP000261600">
    <property type="component" value="Unplaced"/>
</dbReference>
<dbReference type="AlphaFoldDB" id="A0A3Q3KB83"/>
<evidence type="ECO:0000259" key="3">
    <source>
        <dbReference type="Pfam" id="PF13843"/>
    </source>
</evidence>
<feature type="region of interest" description="Disordered" evidence="1">
    <location>
        <begin position="69"/>
        <end position="140"/>
    </location>
</feature>
<organism evidence="4 5">
    <name type="scientific">Monopterus albus</name>
    <name type="common">Swamp eel</name>
    <dbReference type="NCBI Taxonomy" id="43700"/>
    <lineage>
        <taxon>Eukaryota</taxon>
        <taxon>Metazoa</taxon>
        <taxon>Chordata</taxon>
        <taxon>Craniata</taxon>
        <taxon>Vertebrata</taxon>
        <taxon>Euteleostomi</taxon>
        <taxon>Actinopterygii</taxon>
        <taxon>Neopterygii</taxon>
        <taxon>Teleostei</taxon>
        <taxon>Neoteleostei</taxon>
        <taxon>Acanthomorphata</taxon>
        <taxon>Anabantaria</taxon>
        <taxon>Synbranchiformes</taxon>
        <taxon>Synbranchidae</taxon>
        <taxon>Monopterus</taxon>
    </lineage>
</organism>
<reference evidence="4" key="1">
    <citation type="submission" date="2025-08" db="UniProtKB">
        <authorList>
            <consortium name="Ensembl"/>
        </authorList>
    </citation>
    <scope>IDENTIFICATION</scope>
</reference>